<accession>A0ABV0TZT6</accession>
<organism evidence="1 2">
    <name type="scientific">Ilyodon furcidens</name>
    <name type="common">goldbreast splitfin</name>
    <dbReference type="NCBI Taxonomy" id="33524"/>
    <lineage>
        <taxon>Eukaryota</taxon>
        <taxon>Metazoa</taxon>
        <taxon>Chordata</taxon>
        <taxon>Craniata</taxon>
        <taxon>Vertebrata</taxon>
        <taxon>Euteleostomi</taxon>
        <taxon>Actinopterygii</taxon>
        <taxon>Neopterygii</taxon>
        <taxon>Teleostei</taxon>
        <taxon>Neoteleostei</taxon>
        <taxon>Acanthomorphata</taxon>
        <taxon>Ovalentaria</taxon>
        <taxon>Atherinomorphae</taxon>
        <taxon>Cyprinodontiformes</taxon>
        <taxon>Goodeidae</taxon>
        <taxon>Ilyodon</taxon>
    </lineage>
</organism>
<dbReference type="EMBL" id="JAHRIQ010051890">
    <property type="protein sequence ID" value="MEQ2238443.1"/>
    <property type="molecule type" value="Genomic_DNA"/>
</dbReference>
<sequence length="120" mass="14055">MIDEQFVLHIFIFESLFCLTKTLSDHVQATDLDLASAIDLVFAVVESLIDKRNAEMRTKIWERAIEMCETVDITMQRPPVRRKVQPCHPKEFLVNSQTRLRNPLETLDHCFFPVINRLIN</sequence>
<reference evidence="1 2" key="1">
    <citation type="submission" date="2021-06" db="EMBL/GenBank/DDBJ databases">
        <authorList>
            <person name="Palmer J.M."/>
        </authorList>
    </citation>
    <scope>NUCLEOTIDE SEQUENCE [LARGE SCALE GENOMIC DNA]</scope>
    <source>
        <strain evidence="2">if_2019</strain>
        <tissue evidence="1">Muscle</tissue>
    </source>
</reference>
<protein>
    <submittedName>
        <fullName evidence="1">Uncharacterized protein</fullName>
    </submittedName>
</protein>
<proteinExistence type="predicted"/>
<keyword evidence="2" id="KW-1185">Reference proteome</keyword>
<evidence type="ECO:0000313" key="2">
    <source>
        <dbReference type="Proteomes" id="UP001482620"/>
    </source>
</evidence>
<comment type="caution">
    <text evidence="1">The sequence shown here is derived from an EMBL/GenBank/DDBJ whole genome shotgun (WGS) entry which is preliminary data.</text>
</comment>
<name>A0ABV0TZT6_9TELE</name>
<evidence type="ECO:0000313" key="1">
    <source>
        <dbReference type="EMBL" id="MEQ2238443.1"/>
    </source>
</evidence>
<gene>
    <name evidence="1" type="ORF">ILYODFUR_033106</name>
</gene>
<dbReference type="Proteomes" id="UP001482620">
    <property type="component" value="Unassembled WGS sequence"/>
</dbReference>